<sequence length="191" mass="21429">MMFLPGDCSLNLQNTVLFLKPCFMFKQKIINLSSVLTIALLLASCSRNAIYIVRHAEKATANANMSSDVPLSADGEQRAQNLKKLLLDKNVQAIFSTPYIRTKSTAKPLSDATQVAVQLYSPKDTTDLFIARVKAIQKRNVLIVGHSNTVDGLVNKLMGQQLLTDLPETEYDNLFIVKRKGKKYSFEKRKY</sequence>
<reference evidence="1 2" key="1">
    <citation type="submission" date="2019-01" db="EMBL/GenBank/DDBJ databases">
        <title>Lacibacter sp. strain TTM-7.</title>
        <authorList>
            <person name="Chen W.-M."/>
        </authorList>
    </citation>
    <scope>NUCLEOTIDE SEQUENCE [LARGE SCALE GENOMIC DNA]</scope>
    <source>
        <strain evidence="1 2">TTM-7</strain>
    </source>
</reference>
<dbReference type="SMART" id="SM00855">
    <property type="entry name" value="PGAM"/>
    <property type="match status" value="1"/>
</dbReference>
<comment type="caution">
    <text evidence="1">The sequence shown here is derived from an EMBL/GenBank/DDBJ whole genome shotgun (WGS) entry which is preliminary data.</text>
</comment>
<dbReference type="PANTHER" id="PTHR16469:SF27">
    <property type="entry name" value="UBIQUITIN-ASSOCIATED AND SH3 DOMAIN-CONTAINING BA-RELATED"/>
    <property type="match status" value="1"/>
</dbReference>
<dbReference type="InterPro" id="IPR013078">
    <property type="entry name" value="His_Pase_superF_clade-1"/>
</dbReference>
<proteinExistence type="predicted"/>
<dbReference type="Pfam" id="PF00300">
    <property type="entry name" value="His_Phos_1"/>
    <property type="match status" value="1"/>
</dbReference>
<evidence type="ECO:0000313" key="2">
    <source>
        <dbReference type="Proteomes" id="UP000290204"/>
    </source>
</evidence>
<keyword evidence="2" id="KW-1185">Reference proteome</keyword>
<evidence type="ECO:0000313" key="1">
    <source>
        <dbReference type="EMBL" id="RXK58126.1"/>
    </source>
</evidence>
<dbReference type="EMBL" id="SDHW01000007">
    <property type="protein sequence ID" value="RXK58126.1"/>
    <property type="molecule type" value="Genomic_DNA"/>
</dbReference>
<dbReference type="InterPro" id="IPR051710">
    <property type="entry name" value="Phosphatase_SH3-domain"/>
</dbReference>
<protein>
    <recommendedName>
        <fullName evidence="3">Histidine phosphatase family protein</fullName>
    </recommendedName>
</protein>
<dbReference type="Gene3D" id="3.40.50.1240">
    <property type="entry name" value="Phosphoglycerate mutase-like"/>
    <property type="match status" value="1"/>
</dbReference>
<accession>A0A4Q1CEH5</accession>
<dbReference type="AlphaFoldDB" id="A0A4Q1CEH5"/>
<dbReference type="PANTHER" id="PTHR16469">
    <property type="entry name" value="UBIQUITIN-ASSOCIATED AND SH3 DOMAIN-CONTAINING BA-RELATED"/>
    <property type="match status" value="1"/>
</dbReference>
<dbReference type="SUPFAM" id="SSF53254">
    <property type="entry name" value="Phosphoglycerate mutase-like"/>
    <property type="match status" value="1"/>
</dbReference>
<dbReference type="CDD" id="cd07067">
    <property type="entry name" value="HP_PGM_like"/>
    <property type="match status" value="1"/>
</dbReference>
<organism evidence="1 2">
    <name type="scientific">Lacibacter luteus</name>
    <dbReference type="NCBI Taxonomy" id="2508719"/>
    <lineage>
        <taxon>Bacteria</taxon>
        <taxon>Pseudomonadati</taxon>
        <taxon>Bacteroidota</taxon>
        <taxon>Chitinophagia</taxon>
        <taxon>Chitinophagales</taxon>
        <taxon>Chitinophagaceae</taxon>
        <taxon>Lacibacter</taxon>
    </lineage>
</organism>
<dbReference type="Proteomes" id="UP000290204">
    <property type="component" value="Unassembled WGS sequence"/>
</dbReference>
<dbReference type="InterPro" id="IPR029033">
    <property type="entry name" value="His_PPase_superfam"/>
</dbReference>
<name>A0A4Q1CEH5_9BACT</name>
<evidence type="ECO:0008006" key="3">
    <source>
        <dbReference type="Google" id="ProtNLM"/>
    </source>
</evidence>
<gene>
    <name evidence="1" type="ORF">ESA94_19130</name>
</gene>
<dbReference type="OrthoDB" id="3296006at2"/>